<dbReference type="AlphaFoldDB" id="A0A1G6VMZ9"/>
<keyword evidence="1" id="KW-0732">Signal</keyword>
<dbReference type="STRING" id="58114.SAMN05216270_1051"/>
<accession>A0A1G6VMZ9</accession>
<protein>
    <submittedName>
        <fullName evidence="2">Uncharacterized protein</fullName>
    </submittedName>
</protein>
<feature type="chain" id="PRO_5011540129" evidence="1">
    <location>
        <begin position="35"/>
        <end position="99"/>
    </location>
</feature>
<proteinExistence type="predicted"/>
<sequence>MTRTHLPHRLIRAFGVIATAALAAGLAAPGAVHAEPTTGPTLTEALAALPVAAEHRDGYDRDLFHHWIDQDKDSCSTRQEVLIAEASLHLSSPACIPCC</sequence>
<keyword evidence="3" id="KW-1185">Reference proteome</keyword>
<feature type="signal peptide" evidence="1">
    <location>
        <begin position="1"/>
        <end position="34"/>
    </location>
</feature>
<evidence type="ECO:0000313" key="3">
    <source>
        <dbReference type="Proteomes" id="UP000198949"/>
    </source>
</evidence>
<dbReference type="RefSeq" id="WP_091032814.1">
    <property type="nucleotide sequence ID" value="NZ_FNAD01000005.1"/>
</dbReference>
<dbReference type="Proteomes" id="UP000198949">
    <property type="component" value="Unassembled WGS sequence"/>
</dbReference>
<name>A0A1G6VMZ9_9ACTN</name>
<evidence type="ECO:0000313" key="2">
    <source>
        <dbReference type="EMBL" id="SDD54226.1"/>
    </source>
</evidence>
<dbReference type="EMBL" id="FNAD01000005">
    <property type="protein sequence ID" value="SDD54226.1"/>
    <property type="molecule type" value="Genomic_DNA"/>
</dbReference>
<reference evidence="3" key="1">
    <citation type="submission" date="2016-10" db="EMBL/GenBank/DDBJ databases">
        <authorList>
            <person name="Varghese N."/>
            <person name="Submissions S."/>
        </authorList>
    </citation>
    <scope>NUCLEOTIDE SEQUENCE [LARGE SCALE GENOMIC DNA]</scope>
    <source>
        <strain evidence="3">CGMCC 4.3516</strain>
    </source>
</reference>
<gene>
    <name evidence="2" type="ORF">SAMN05216270_1051</name>
</gene>
<dbReference type="OrthoDB" id="4298170at2"/>
<organism evidence="2 3">
    <name type="scientific">Glycomyces harbinensis</name>
    <dbReference type="NCBI Taxonomy" id="58114"/>
    <lineage>
        <taxon>Bacteria</taxon>
        <taxon>Bacillati</taxon>
        <taxon>Actinomycetota</taxon>
        <taxon>Actinomycetes</taxon>
        <taxon>Glycomycetales</taxon>
        <taxon>Glycomycetaceae</taxon>
        <taxon>Glycomyces</taxon>
    </lineage>
</organism>
<evidence type="ECO:0000256" key="1">
    <source>
        <dbReference type="SAM" id="SignalP"/>
    </source>
</evidence>